<name>A0A3P7IXY4_STRVU</name>
<proteinExistence type="predicted"/>
<protein>
    <submittedName>
        <fullName evidence="1">Uncharacterized protein</fullName>
    </submittedName>
</protein>
<organism evidence="1 2">
    <name type="scientific">Strongylus vulgaris</name>
    <name type="common">Blood worm</name>
    <dbReference type="NCBI Taxonomy" id="40348"/>
    <lineage>
        <taxon>Eukaryota</taxon>
        <taxon>Metazoa</taxon>
        <taxon>Ecdysozoa</taxon>
        <taxon>Nematoda</taxon>
        <taxon>Chromadorea</taxon>
        <taxon>Rhabditida</taxon>
        <taxon>Rhabditina</taxon>
        <taxon>Rhabditomorpha</taxon>
        <taxon>Strongyloidea</taxon>
        <taxon>Strongylidae</taxon>
        <taxon>Strongylus</taxon>
    </lineage>
</organism>
<dbReference type="OrthoDB" id="5869208at2759"/>
<sequence length="93" mass="10761">MLRTRNLERISKATKDLLERRRALRLPTGTHLERLVANTSCRTALQEDLRKCRQSKLLEAAQGRRSLKKYRRDLNYRVPLAALLNEGGTRTSS</sequence>
<evidence type="ECO:0000313" key="1">
    <source>
        <dbReference type="EMBL" id="VDM75316.1"/>
    </source>
</evidence>
<dbReference type="EMBL" id="UYYB01095178">
    <property type="protein sequence ID" value="VDM75316.1"/>
    <property type="molecule type" value="Genomic_DNA"/>
</dbReference>
<keyword evidence="2" id="KW-1185">Reference proteome</keyword>
<dbReference type="Proteomes" id="UP000270094">
    <property type="component" value="Unassembled WGS sequence"/>
</dbReference>
<reference evidence="1 2" key="1">
    <citation type="submission" date="2018-11" db="EMBL/GenBank/DDBJ databases">
        <authorList>
            <consortium name="Pathogen Informatics"/>
        </authorList>
    </citation>
    <scope>NUCLEOTIDE SEQUENCE [LARGE SCALE GENOMIC DNA]</scope>
</reference>
<gene>
    <name evidence="1" type="ORF">SVUK_LOCUS10314</name>
</gene>
<accession>A0A3P7IXY4</accession>
<evidence type="ECO:0000313" key="2">
    <source>
        <dbReference type="Proteomes" id="UP000270094"/>
    </source>
</evidence>
<dbReference type="AlphaFoldDB" id="A0A3P7IXY4"/>